<dbReference type="Proteomes" id="UP000076935">
    <property type="component" value="Unassembled WGS sequence"/>
</dbReference>
<protein>
    <submittedName>
        <fullName evidence="1">Uncharacterized protein</fullName>
    </submittedName>
</protein>
<organism evidence="1 2">
    <name type="scientific">Domibacillus aminovorans</name>
    <dbReference type="NCBI Taxonomy" id="29332"/>
    <lineage>
        <taxon>Bacteria</taxon>
        <taxon>Bacillati</taxon>
        <taxon>Bacillota</taxon>
        <taxon>Bacilli</taxon>
        <taxon>Bacillales</taxon>
        <taxon>Bacillaceae</taxon>
        <taxon>Domibacillus</taxon>
    </lineage>
</organism>
<dbReference type="RefSeq" id="WP_063965082.1">
    <property type="nucleotide sequence ID" value="NZ_JBCNAN010000021.1"/>
</dbReference>
<comment type="caution">
    <text evidence="1">The sequence shown here is derived from an EMBL/GenBank/DDBJ whole genome shotgun (WGS) entry which is preliminary data.</text>
</comment>
<proteinExistence type="predicted"/>
<accession>A0A177L973</accession>
<gene>
    <name evidence="1" type="ORF">AWH49_10965</name>
</gene>
<keyword evidence="2" id="KW-1185">Reference proteome</keyword>
<evidence type="ECO:0000313" key="2">
    <source>
        <dbReference type="Proteomes" id="UP000076935"/>
    </source>
</evidence>
<reference evidence="1 2" key="1">
    <citation type="submission" date="2016-01" db="EMBL/GenBank/DDBJ databases">
        <title>Investigation of taxonomic status of Bacillus aminovorans.</title>
        <authorList>
            <person name="Verma A."/>
            <person name="Pal Y."/>
            <person name="Krishnamurthi S."/>
        </authorList>
    </citation>
    <scope>NUCLEOTIDE SEQUENCE [LARGE SCALE GENOMIC DNA]</scope>
    <source>
        <strain evidence="1 2">DSM 1314</strain>
    </source>
</reference>
<dbReference type="EMBL" id="LQWY01000014">
    <property type="protein sequence ID" value="OAH61936.1"/>
    <property type="molecule type" value="Genomic_DNA"/>
</dbReference>
<sequence length="64" mass="7270">MNVLGLMRCNKCGKVLEVKDFVALSHINTIYHLVCGSSPKNEGVQDAGTFEFILEKYPFMQKLY</sequence>
<evidence type="ECO:0000313" key="1">
    <source>
        <dbReference type="EMBL" id="OAH61936.1"/>
    </source>
</evidence>
<dbReference type="AlphaFoldDB" id="A0A177L973"/>
<name>A0A177L973_9BACI</name>